<feature type="transmembrane region" description="Helical" evidence="2">
    <location>
        <begin position="477"/>
        <end position="497"/>
    </location>
</feature>
<comment type="caution">
    <text evidence="3">The sequence shown here is derived from an EMBL/GenBank/DDBJ whole genome shotgun (WGS) entry which is preliminary data.</text>
</comment>
<feature type="compositionally biased region" description="Low complexity" evidence="1">
    <location>
        <begin position="171"/>
        <end position="183"/>
    </location>
</feature>
<evidence type="ECO:0000313" key="4">
    <source>
        <dbReference type="Proteomes" id="UP000195521"/>
    </source>
</evidence>
<evidence type="ECO:0000256" key="2">
    <source>
        <dbReference type="SAM" id="Phobius"/>
    </source>
</evidence>
<keyword evidence="2" id="KW-0472">Membrane</keyword>
<name>A0A1Y1JPQ3_PLAGO</name>
<feature type="region of interest" description="Disordered" evidence="1">
    <location>
        <begin position="122"/>
        <end position="256"/>
    </location>
</feature>
<dbReference type="Proteomes" id="UP000195521">
    <property type="component" value="Unassembled WGS sequence"/>
</dbReference>
<feature type="compositionally biased region" description="Basic and acidic residues" evidence="1">
    <location>
        <begin position="190"/>
        <end position="206"/>
    </location>
</feature>
<feature type="compositionally biased region" description="Basic and acidic residues" evidence="1">
    <location>
        <begin position="217"/>
        <end position="232"/>
    </location>
</feature>
<dbReference type="EMBL" id="BDQF01000015">
    <property type="protein sequence ID" value="GAW83207.1"/>
    <property type="molecule type" value="Genomic_DNA"/>
</dbReference>
<reference evidence="4" key="1">
    <citation type="submission" date="2017-04" db="EMBL/GenBank/DDBJ databases">
        <title>Plasmodium gonderi genome.</title>
        <authorList>
            <person name="Arisue N."/>
            <person name="Honma H."/>
            <person name="Kawai S."/>
            <person name="Tougan T."/>
            <person name="Tanabe K."/>
            <person name="Horii T."/>
        </authorList>
    </citation>
    <scope>NUCLEOTIDE SEQUENCE [LARGE SCALE GENOMIC DNA]</scope>
    <source>
        <strain evidence="4">ATCC 30045</strain>
    </source>
</reference>
<sequence>MTEVVFEVSSDYDSLGNSACLLIYYNTKAEINKKIDDLGKLEDGNLISEKCSEIDKYLEEEQLKNSFCFKDSFISHFVDIKDKIRNLLETSNKYSKCFIKLTSSNKRHSELKNTLYDVREEDGTELDVEKGNSRTKIKSVESSNEQVLERDNYSAKTESEDTKQEYDNESRLSSTQITSESSSGANLLVNDHDSTRSEGTYEKARSADLSQNNGSLHDNHPHGQSKAERDEAQPSVPSSRNISFHDPLYVPNSKPNKNRIGIFSASFSHDGTKCENMNNTNSKSDDEEIIIIKLRNCESNDVEYEFVDAINNKTHMSASPNVHVSQNIPYTQEIKLAVSPSFEEPLTRNHTSPDEVANGEQSRSCEEHLCREGTEGTGNLQDTSSLIKKPCCKYPKTLQAQKEATENSQPNSICNESSCKESYINQEDGRNHQTKEVGTKVKTSTQDISSNDSRNGVYIMEDSILVTTETSHEIFSIRMYIVITTIIVAGILLFFLIKKKLKKNWNEYYQEQQILKKKLSLCRIAIHNVKNVKIRKKYEESIDKHK</sequence>
<organism evidence="3 4">
    <name type="scientific">Plasmodium gonderi</name>
    <dbReference type="NCBI Taxonomy" id="77519"/>
    <lineage>
        <taxon>Eukaryota</taxon>
        <taxon>Sar</taxon>
        <taxon>Alveolata</taxon>
        <taxon>Apicomplexa</taxon>
        <taxon>Aconoidasida</taxon>
        <taxon>Haemosporida</taxon>
        <taxon>Plasmodiidae</taxon>
        <taxon>Plasmodium</taxon>
        <taxon>Plasmodium (Plasmodium)</taxon>
    </lineage>
</organism>
<dbReference type="OMA" id="CKESYIN"/>
<proteinExistence type="predicted"/>
<feature type="region of interest" description="Disordered" evidence="1">
    <location>
        <begin position="342"/>
        <end position="363"/>
    </location>
</feature>
<dbReference type="GeneID" id="39749950"/>
<keyword evidence="2" id="KW-0812">Transmembrane</keyword>
<evidence type="ECO:0000313" key="3">
    <source>
        <dbReference type="EMBL" id="GAW83207.1"/>
    </source>
</evidence>
<evidence type="ECO:0000256" key="1">
    <source>
        <dbReference type="SAM" id="MobiDB-lite"/>
    </source>
</evidence>
<keyword evidence="2" id="KW-1133">Transmembrane helix</keyword>
<dbReference type="AlphaFoldDB" id="A0A1Y1JPQ3"/>
<dbReference type="OrthoDB" id="389218at2759"/>
<gene>
    <name evidence="3" type="ORF">PGO_140010</name>
</gene>
<keyword evidence="4" id="KW-1185">Reference proteome</keyword>
<feature type="compositionally biased region" description="Basic and acidic residues" evidence="1">
    <location>
        <begin position="147"/>
        <end position="170"/>
    </location>
</feature>
<dbReference type="RefSeq" id="XP_028545796.1">
    <property type="nucleotide sequence ID" value="XM_028689995.1"/>
</dbReference>
<accession>A0A1Y1JPQ3</accession>
<protein>
    <submittedName>
        <fullName evidence="3">Variable surface protein</fullName>
    </submittedName>
</protein>